<name>A0ABS0ZUY1_9ENTR</name>
<dbReference type="EC" id="1.3.8.4" evidence="9"/>
<evidence type="ECO:0000256" key="2">
    <source>
        <dbReference type="ARBA" id="ARBA00009347"/>
    </source>
</evidence>
<dbReference type="InterPro" id="IPR034184">
    <property type="entry name" value="AidB"/>
</dbReference>
<dbReference type="CDD" id="cd01154">
    <property type="entry name" value="AidB"/>
    <property type="match status" value="1"/>
</dbReference>
<feature type="domain" description="Acyl-CoA oxidase/dehydrogenase middle" evidence="7">
    <location>
        <begin position="182"/>
        <end position="275"/>
    </location>
</feature>
<evidence type="ECO:0000313" key="9">
    <source>
        <dbReference type="EMBL" id="MBJ8382625.1"/>
    </source>
</evidence>
<evidence type="ECO:0000256" key="4">
    <source>
        <dbReference type="ARBA" id="ARBA00022827"/>
    </source>
</evidence>
<feature type="domain" description="Acyl-CoA dehydrogenase/oxidase C-terminal" evidence="6">
    <location>
        <begin position="285"/>
        <end position="438"/>
    </location>
</feature>
<keyword evidence="4 5" id="KW-0274">FAD</keyword>
<dbReference type="PROSITE" id="PS00072">
    <property type="entry name" value="ACYL_COA_DH_1"/>
    <property type="match status" value="1"/>
</dbReference>
<dbReference type="PANTHER" id="PTHR42707">
    <property type="entry name" value="ACYL-COA DEHYDROGENASE"/>
    <property type="match status" value="1"/>
</dbReference>
<dbReference type="Gene3D" id="2.40.110.20">
    <property type="match status" value="1"/>
</dbReference>
<dbReference type="NCBIfam" id="NF008594">
    <property type="entry name" value="PRK11561.1"/>
    <property type="match status" value="1"/>
</dbReference>
<dbReference type="RefSeq" id="WP_200035711.1">
    <property type="nucleotide sequence ID" value="NZ_JADWND010000008.1"/>
</dbReference>
<dbReference type="SUPFAM" id="SSF56645">
    <property type="entry name" value="Acyl-CoA dehydrogenase NM domain-like"/>
    <property type="match status" value="1"/>
</dbReference>
<dbReference type="InterPro" id="IPR036250">
    <property type="entry name" value="AcylCo_DH-like_C"/>
</dbReference>
<evidence type="ECO:0000259" key="8">
    <source>
        <dbReference type="Pfam" id="PF18158"/>
    </source>
</evidence>
<comment type="cofactor">
    <cofactor evidence="1 5">
        <name>FAD</name>
        <dbReference type="ChEBI" id="CHEBI:57692"/>
    </cofactor>
</comment>
<proteinExistence type="inferred from homology"/>
<organism evidence="9 10">
    <name type="scientific">Citrobacter sedlakii</name>
    <dbReference type="NCBI Taxonomy" id="67826"/>
    <lineage>
        <taxon>Bacteria</taxon>
        <taxon>Pseudomonadati</taxon>
        <taxon>Pseudomonadota</taxon>
        <taxon>Gammaproteobacteria</taxon>
        <taxon>Enterobacterales</taxon>
        <taxon>Enterobacteriaceae</taxon>
        <taxon>Citrobacter</taxon>
        <taxon>Citrobacter freundii complex</taxon>
    </lineage>
</organism>
<dbReference type="InterPro" id="IPR006091">
    <property type="entry name" value="Acyl-CoA_Oxase/DH_mid-dom"/>
</dbReference>
<accession>A0ABS0ZUY1</accession>
<dbReference type="Gene3D" id="1.20.140.10">
    <property type="entry name" value="Butyryl-CoA Dehydrogenase, subunit A, domain 3"/>
    <property type="match status" value="1"/>
</dbReference>
<dbReference type="InterPro" id="IPR041504">
    <property type="entry name" value="AidB_N"/>
</dbReference>
<comment type="caution">
    <text evidence="9">The sequence shown here is derived from an EMBL/GenBank/DDBJ whole genome shotgun (WGS) entry which is preliminary data.</text>
</comment>
<dbReference type="Pfam" id="PF02770">
    <property type="entry name" value="Acyl-CoA_dh_M"/>
    <property type="match status" value="1"/>
</dbReference>
<evidence type="ECO:0000259" key="7">
    <source>
        <dbReference type="Pfam" id="PF02770"/>
    </source>
</evidence>
<keyword evidence="3 5" id="KW-0285">Flavoprotein</keyword>
<comment type="similarity">
    <text evidence="2 5">Belongs to the acyl-CoA dehydrogenase family.</text>
</comment>
<dbReference type="InterPro" id="IPR052904">
    <property type="entry name" value="Acyl-CoA_dehydrogenase-like"/>
</dbReference>
<evidence type="ECO:0000256" key="1">
    <source>
        <dbReference type="ARBA" id="ARBA00001974"/>
    </source>
</evidence>
<dbReference type="Pfam" id="PF00441">
    <property type="entry name" value="Acyl-CoA_dh_1"/>
    <property type="match status" value="1"/>
</dbReference>
<dbReference type="Gene3D" id="6.10.250.600">
    <property type="match status" value="1"/>
</dbReference>
<dbReference type="InterPro" id="IPR009075">
    <property type="entry name" value="AcylCo_DH/oxidase_C"/>
</dbReference>
<gene>
    <name evidence="9" type="ORF">I6M88_16820</name>
</gene>
<dbReference type="PROSITE" id="PS00073">
    <property type="entry name" value="ACYL_COA_DH_2"/>
    <property type="match status" value="1"/>
</dbReference>
<feature type="domain" description="Adaptive response protein AidB N-terminal" evidence="8">
    <location>
        <begin position="10"/>
        <end position="167"/>
    </location>
</feature>
<sequence length="540" mass="60375">MHWQTHTVFNQPIPLNNSNLFLSDGALCEAVVREGAGWDGELLASIGQQLGTAESLELGRLANSWPPELLRYDPQGQRLDDVRFHPAWHLLMQGLCTNRVHNLPWEEEARAGSFVARAARFVLHAQVEAGTLCPITMTFAATPLLQQMLPPPFSDWLTPLVSDRYDSHLLPGGQKRGLLIGMGMTEKQGGSDVLSNTTRAERLEDGSYRLVGHKWFFSVPQSDAHLVLAQTDGGLSCFFVPRFLPDGKRNAVRLERLKDKLGNRSNASCEVEFQDALGWLLGEEGEGVRHILKMGGMTRFDCALGSHGLMRRAFSVAIYHAHQRQVFGKPLIEQPMMRQVLSQMALQLEGQTALLFRLARAWERRSEAKEQLLARLFTPAAKFAVCKSGIPFVAEAMEVLGGVGYCEDSELPRLYREMPVNSVWEGSGNVMCLDVLRVISKQTGADEILSETFSDVRGQDRHFDRAVRQLQQRLRKLVEAQGRDITQLIYLLGCGSQMLRYASPPVAQAWCQMMLDTRGGRRLSEQVQDEVLLRATGGVR</sequence>
<keyword evidence="5 9" id="KW-0560">Oxidoreductase</keyword>
<dbReference type="Pfam" id="PF18158">
    <property type="entry name" value="AidB_N"/>
    <property type="match status" value="1"/>
</dbReference>
<dbReference type="InterPro" id="IPR009100">
    <property type="entry name" value="AcylCoA_DH/oxidase_NM_dom_sf"/>
</dbReference>
<protein>
    <submittedName>
        <fullName evidence="9">Isovaleryl-CoA dehydrogenase</fullName>
        <ecNumber evidence="9">1.3.8.4</ecNumber>
    </submittedName>
</protein>
<evidence type="ECO:0000256" key="5">
    <source>
        <dbReference type="RuleBase" id="RU362125"/>
    </source>
</evidence>
<keyword evidence="10" id="KW-1185">Reference proteome</keyword>
<dbReference type="Proteomes" id="UP000746649">
    <property type="component" value="Unassembled WGS sequence"/>
</dbReference>
<evidence type="ECO:0000313" key="10">
    <source>
        <dbReference type="Proteomes" id="UP000746649"/>
    </source>
</evidence>
<dbReference type="PANTHER" id="PTHR42707:SF3">
    <property type="entry name" value="ACYL-COA DEHYDROGENASE AIDB-RELATED"/>
    <property type="match status" value="1"/>
</dbReference>
<dbReference type="InterPro" id="IPR006089">
    <property type="entry name" value="Acyl-CoA_DH_CS"/>
</dbReference>
<evidence type="ECO:0000256" key="3">
    <source>
        <dbReference type="ARBA" id="ARBA00022630"/>
    </source>
</evidence>
<reference evidence="9 10" key="1">
    <citation type="submission" date="2020-11" db="EMBL/GenBank/DDBJ databases">
        <title>Enhanced detection system for hospital associated transmission using whole genome sequencing surveillance.</title>
        <authorList>
            <person name="Harrison L.H."/>
            <person name="Van Tyne D."/>
            <person name="Marsh J.W."/>
            <person name="Griffith M.P."/>
            <person name="Snyder D.J."/>
            <person name="Cooper V.S."/>
            <person name="Mustapha M."/>
        </authorList>
    </citation>
    <scope>NUCLEOTIDE SEQUENCE [LARGE SCALE GENOMIC DNA]</scope>
    <source>
        <strain evidence="9 10">CB00117</strain>
    </source>
</reference>
<dbReference type="EMBL" id="JADWND010000008">
    <property type="protein sequence ID" value="MBJ8382625.1"/>
    <property type="molecule type" value="Genomic_DNA"/>
</dbReference>
<dbReference type="SUPFAM" id="SSF47203">
    <property type="entry name" value="Acyl-CoA dehydrogenase C-terminal domain-like"/>
    <property type="match status" value="1"/>
</dbReference>
<evidence type="ECO:0000259" key="6">
    <source>
        <dbReference type="Pfam" id="PF00441"/>
    </source>
</evidence>
<dbReference type="GO" id="GO:0008470">
    <property type="term" value="F:3-methylbutanoyl-CoA dehydrogenase activity"/>
    <property type="evidence" value="ECO:0007669"/>
    <property type="project" value="UniProtKB-EC"/>
</dbReference>